<keyword evidence="1" id="KW-0597">Phosphoprotein</keyword>
<evidence type="ECO:0000259" key="3">
    <source>
        <dbReference type="PROSITE" id="PS50006"/>
    </source>
</evidence>
<organism evidence="4 5">
    <name type="scientific">Friedmanniella luteola</name>
    <dbReference type="NCBI Taxonomy" id="546871"/>
    <lineage>
        <taxon>Bacteria</taxon>
        <taxon>Bacillati</taxon>
        <taxon>Actinomycetota</taxon>
        <taxon>Actinomycetes</taxon>
        <taxon>Propionibacteriales</taxon>
        <taxon>Nocardioidaceae</taxon>
        <taxon>Friedmanniella</taxon>
    </lineage>
</organism>
<evidence type="ECO:0000313" key="4">
    <source>
        <dbReference type="EMBL" id="SDT19285.1"/>
    </source>
</evidence>
<dbReference type="EMBL" id="LT629749">
    <property type="protein sequence ID" value="SDT19285.1"/>
    <property type="molecule type" value="Genomic_DNA"/>
</dbReference>
<dbReference type="SMART" id="SM00240">
    <property type="entry name" value="FHA"/>
    <property type="match status" value="1"/>
</dbReference>
<dbReference type="Pfam" id="PF00498">
    <property type="entry name" value="FHA"/>
    <property type="match status" value="1"/>
</dbReference>
<sequence length="234" mass="24284">MVALLALVALVLAAADVSGPVRAVVVAAALLSAPGLALLPWVGAVDGWVRAATAVSLSLAVETLVALAMIWTRTWHPVVAGCTVLALSAGVILVRELRSAAGAPPASRVRPAGAVETTAPDAAPLVERPWAVVLDDGRVVEVTDSLLIGRDPDGRAGRVLGIGDDTRTVSRSHLRFELDAAHLYVVDLGSANGTSVTGPDGAPRRCSPDLRTPVDVDDIVSFGRHWVRVTRGQR</sequence>
<keyword evidence="2" id="KW-0812">Transmembrane</keyword>
<dbReference type="CDD" id="cd00060">
    <property type="entry name" value="FHA"/>
    <property type="match status" value="1"/>
</dbReference>
<dbReference type="STRING" id="546871.SAMN04488543_3264"/>
<dbReference type="InterPro" id="IPR000253">
    <property type="entry name" value="FHA_dom"/>
</dbReference>
<dbReference type="Proteomes" id="UP000199092">
    <property type="component" value="Chromosome I"/>
</dbReference>
<evidence type="ECO:0000256" key="2">
    <source>
        <dbReference type="SAM" id="Phobius"/>
    </source>
</evidence>
<dbReference type="AlphaFoldDB" id="A0A1H1YD40"/>
<dbReference type="SUPFAM" id="SSF49879">
    <property type="entry name" value="SMAD/FHA domain"/>
    <property type="match status" value="1"/>
</dbReference>
<proteinExistence type="predicted"/>
<feature type="domain" description="FHA" evidence="3">
    <location>
        <begin position="146"/>
        <end position="198"/>
    </location>
</feature>
<keyword evidence="5" id="KW-1185">Reference proteome</keyword>
<accession>A0A1H1YD40</accession>
<dbReference type="OrthoDB" id="3254248at2"/>
<feature type="transmembrane region" description="Helical" evidence="2">
    <location>
        <begin position="78"/>
        <end position="94"/>
    </location>
</feature>
<dbReference type="Gene3D" id="2.60.200.20">
    <property type="match status" value="1"/>
</dbReference>
<reference evidence="4 5" key="1">
    <citation type="submission" date="2016-10" db="EMBL/GenBank/DDBJ databases">
        <authorList>
            <person name="de Groot N.N."/>
        </authorList>
    </citation>
    <scope>NUCLEOTIDE SEQUENCE [LARGE SCALE GENOMIC DNA]</scope>
    <source>
        <strain evidence="4 5">DSM 21741</strain>
    </source>
</reference>
<keyword evidence="2" id="KW-0472">Membrane</keyword>
<dbReference type="RefSeq" id="WP_091414080.1">
    <property type="nucleotide sequence ID" value="NZ_LT629749.1"/>
</dbReference>
<feature type="transmembrane region" description="Helical" evidence="2">
    <location>
        <begin position="47"/>
        <end position="71"/>
    </location>
</feature>
<protein>
    <submittedName>
        <fullName evidence="4">FHA domain-containing protein</fullName>
    </submittedName>
</protein>
<dbReference type="InterPro" id="IPR008984">
    <property type="entry name" value="SMAD_FHA_dom_sf"/>
</dbReference>
<dbReference type="PROSITE" id="PS50006">
    <property type="entry name" value="FHA_DOMAIN"/>
    <property type="match status" value="1"/>
</dbReference>
<name>A0A1H1YD40_9ACTN</name>
<gene>
    <name evidence="4" type="ORF">SAMN04488543_3264</name>
</gene>
<keyword evidence="2" id="KW-1133">Transmembrane helix</keyword>
<evidence type="ECO:0000313" key="5">
    <source>
        <dbReference type="Proteomes" id="UP000199092"/>
    </source>
</evidence>
<evidence type="ECO:0000256" key="1">
    <source>
        <dbReference type="ARBA" id="ARBA00022553"/>
    </source>
</evidence>